<gene>
    <name evidence="1" type="ORF">ABIC98_002676</name>
</gene>
<comment type="caution">
    <text evidence="1">The sequence shown here is derived from an EMBL/GenBank/DDBJ whole genome shotgun (WGS) entry which is preliminary data.</text>
</comment>
<accession>A0ACC6TGX9</accession>
<name>A0ACC6TGX9_9MICC</name>
<organism evidence="1 2">
    <name type="scientific">Arthrobacter nitrophenolicus</name>
    <dbReference type="NCBI Taxonomy" id="683150"/>
    <lineage>
        <taxon>Bacteria</taxon>
        <taxon>Bacillati</taxon>
        <taxon>Actinomycetota</taxon>
        <taxon>Actinomycetes</taxon>
        <taxon>Micrococcales</taxon>
        <taxon>Micrococcaceae</taxon>
        <taxon>Arthrobacter</taxon>
    </lineage>
</organism>
<keyword evidence="2" id="KW-1185">Reference proteome</keyword>
<reference evidence="1" key="1">
    <citation type="submission" date="2024-06" db="EMBL/GenBank/DDBJ databases">
        <title>Genomic Encyclopedia of Type Strains, Phase IV (KMG-IV): sequencing the most valuable type-strain genomes for metagenomic binning, comparative biology and taxonomic classification.</title>
        <authorList>
            <person name="Goeker M."/>
        </authorList>
    </citation>
    <scope>NUCLEOTIDE SEQUENCE</scope>
    <source>
        <strain evidence="1">SJCon</strain>
    </source>
</reference>
<sequence>MHVAKQLAEKHLQIKIGVSDASLAQLFPESHKHDRFGLIVNEPFGSLGASLLLQAAIVQFFKVAPERRFSAAVYPEIYLFHVGGRHGDHSVFDFWPPRKEVFLADNSPLTVVEALNDRAITRLAIPDGTSGGDTSVFADGPSTWAEQAAARNLLVSCFAYSPEGVTSGADVWLQTSHGSFEENIAATLDIGAVIGSVQDVPPELPGESQPVDNDRWAAIAKLRLGEVEYDYARTIADRRLRSLDGNGLRRESYRRISPEEALSLLTSL</sequence>
<evidence type="ECO:0000313" key="1">
    <source>
        <dbReference type="EMBL" id="MET3773016.1"/>
    </source>
</evidence>
<proteinExistence type="predicted"/>
<protein>
    <submittedName>
        <fullName evidence="1">Uncharacterized protein</fullName>
    </submittedName>
</protein>
<dbReference type="EMBL" id="JBEPNJ010000010">
    <property type="protein sequence ID" value="MET3773016.1"/>
    <property type="molecule type" value="Genomic_DNA"/>
</dbReference>
<evidence type="ECO:0000313" key="2">
    <source>
        <dbReference type="Proteomes" id="UP001549207"/>
    </source>
</evidence>
<dbReference type="Proteomes" id="UP001549207">
    <property type="component" value="Unassembled WGS sequence"/>
</dbReference>